<evidence type="ECO:0000256" key="1">
    <source>
        <dbReference type="ARBA" id="ARBA00022729"/>
    </source>
</evidence>
<gene>
    <name evidence="2" type="ORF">OMM_02102</name>
</gene>
<reference evidence="3" key="1">
    <citation type="submission" date="2012-11" db="EMBL/GenBank/DDBJ databases">
        <authorList>
            <person name="Lucero-Rivera Y.E."/>
            <person name="Tovar-Ramirez D."/>
        </authorList>
    </citation>
    <scope>NUCLEOTIDE SEQUENCE [LARGE SCALE GENOMIC DNA]</scope>
    <source>
        <strain evidence="3">Araruama</strain>
    </source>
</reference>
<dbReference type="SUPFAM" id="SSF49464">
    <property type="entry name" value="Carboxypeptidase regulatory domain-like"/>
    <property type="match status" value="8"/>
</dbReference>
<accession>A0A1V1PAU7</accession>
<proteinExistence type="predicted"/>
<evidence type="ECO:0000313" key="3">
    <source>
        <dbReference type="Proteomes" id="UP000189670"/>
    </source>
</evidence>
<dbReference type="PANTHER" id="PTHR23303">
    <property type="entry name" value="CARBOXYPEPTIDASE REGULATORY REGION-CONTAINING"/>
    <property type="match status" value="1"/>
</dbReference>
<dbReference type="Proteomes" id="UP000189670">
    <property type="component" value="Unassembled WGS sequence"/>
</dbReference>
<dbReference type="Pfam" id="PF13620">
    <property type="entry name" value="CarboxypepD_reg"/>
    <property type="match status" value="3"/>
</dbReference>
<protein>
    <submittedName>
        <fullName evidence="2">Uncharacterized protein</fullName>
    </submittedName>
</protein>
<dbReference type="EMBL" id="ATBP01000204">
    <property type="protein sequence ID" value="ETR71940.1"/>
    <property type="molecule type" value="Genomic_DNA"/>
</dbReference>
<evidence type="ECO:0000313" key="2">
    <source>
        <dbReference type="EMBL" id="ETR71940.1"/>
    </source>
</evidence>
<organism evidence="2 3">
    <name type="scientific">Candidatus Magnetoglobus multicellularis str. Araruama</name>
    <dbReference type="NCBI Taxonomy" id="890399"/>
    <lineage>
        <taxon>Bacteria</taxon>
        <taxon>Pseudomonadati</taxon>
        <taxon>Thermodesulfobacteriota</taxon>
        <taxon>Desulfobacteria</taxon>
        <taxon>Desulfobacterales</taxon>
        <taxon>Desulfobacteraceae</taxon>
        <taxon>Candidatus Magnetoglobus</taxon>
    </lineage>
</organism>
<dbReference type="InterPro" id="IPR008969">
    <property type="entry name" value="CarboxyPept-like_regulatory"/>
</dbReference>
<dbReference type="SUPFAM" id="SSF49478">
    <property type="entry name" value="Cna protein B-type domain"/>
    <property type="match status" value="2"/>
</dbReference>
<keyword evidence="1" id="KW-0732">Signal</keyword>
<dbReference type="Gene3D" id="2.60.40.1120">
    <property type="entry name" value="Carboxypeptidase-like, regulatory domain"/>
    <property type="match status" value="7"/>
</dbReference>
<sequence>MSEKEIIMKQANQTIKWIYFLCHTIAFICVWGSMQTTHASDELLLLDPVISSAGGNVSVDQKQIGIFAGSPFGEYNMSILSQYKSIVGSGFVLWEHMLRSISGQIVNESGNGIANVTVSVRKIYSADLRVVIYAETKTDADGYYTITRLPARDDLTLLAIPENTYVSQYYHDKEYWKEADALSTLPGNLEQINLTLHEPPENGISGQVFDDLGAGISGMTVSIRSESLNVSKTTQTDTNGLYQFRGIMPASDYKINIWSPTYQTDVYYLSEKSSVTHPDQATPITVGDDLVNDIFITIDPDMITYYISTASGDNGQIQPSGEIAVPYQGSQTFVFLPDAGAIISNVWIDKIAYGPISAYTLTNIQRQGHTIEAEFEFPQILVTSGPNGRIQPDGQIQVNAGEKKSFTILPDSGYEIYDVLIDGISVGPQNEIILTNIQKHYTIETIFKAIQGFDIPIHFDNTTLYIQTTDNVSVTLTSDQSPYTFSVAKSQDLVIQIQADTTHYISDILINGETQALNSTIVITDIQEAVDINISTLPILVETTVQGSGAIDPSGTIPLTKGQNQTFSIIPDAGYFIQSLIIDGLSVSPQNTWTFWDIQTAHTIDAIFQAHDPITLTITVDEGGTITALDYRRTPIQSATGPDAYTLQTLPDSRVILSIAPSHGYRLSNVVVNGQAIGNQTEVILNNIQSEFDISSIFEGLPVHTITVMTPEGGNITPSGTFECLKGEHTYFSITPKPGFHIKDVLLNNQSMGPLSQYVLTSNDESDQAYTLTAIFEEDVIRKVSGQILFENTPIENAIVYLSFAENVYTTTSNENGIYSIANLPALDQGQLWVDPGKNYAITYYSDNISIKDNDLSNMTISVERIYQGKIKGRIQFSAMNNKNPGIRVQAISDTDHDYLMATTDANGFYTFTQMVPGAYMIVVQDSDLNTDYYYAESGTVVSALDADYITLGIDAESDAVDITITPGGTICGTVYQTGDIVLSNILVTARSVDDNSSQSALTDENGAFTITGLTFVSENANYTQTGYIVEVPPNNYQYQAYPQVAKPADAQPVYTGIDSIHFYLKPYAVISGEITGPPNAHVDIVARSLSSPGIYAETHIDLSAEGQAPYSLSGLILRDDYVLTAYPDQYPVVTLPQLIDVSYGSQTDTQIVIDAGTQLTGQITDDLGSIVTNLTVQVFANNALLRETTADEKGVYTITGLLKESYNVNIENTHHLPFNETIDITESDAQQFNIQLKAGYVLTGNVSYNQNPVPGMLIAVSSNTTYRQVETSEKAAYTINALLPGNYTVTISGATYETLVETIEIKDQNINQDYAVEKAYRFVSGTIYNMNKNETARIRAWSPNGSDKIVNVKANQENEPVDFKISGLMASDDYFLEVKSTEHPLHFYNDKFGLKKADQLNLAAENVESLSFSLVPPFEIYGTVNVPVFPMDVVETRVLVHATSDLYGNDGVIVLDFITTGTQSYTIPLMVDSDDYHVSVQSEHFVNHFFDNVKKEISATSLDTQVPEPAHFTMTGGASISGTILDIENNPLSDLLVLAWSLNTGSQGSTRTNENGEFIIRGLVQADDFLVQTWNSDNVTFFYNSDQTVRSQKQAHELSTMISNVSGLLLTIRTVEKLTGKVTDAKNKPIEGVMVTAESEITMSDGSTFTDKNGTYEIDSLLSGNDYVVKTVHNEWLSQEKQYVATGDIVDFKLEQKPVYTLSGRIVDENTTVIPKSKVEIWSKADQAYVGGAVLTDSDGLFKLMVDTPGIYTIAVTPPEDANVAFRSVPITITQDIYLEDIVLPMAYFMSGVVVYTDEVAVVNATVILRSVNHQYVKHTQTNDLGAYSFANIPNSSDYQVTVIPLLGVGKEKNDQVPGSDVDFVLFRSSFIEGSITDKSTGQPVKQALVEIYSKSKPDILGFSEFTYSDEDGNYRFNSLRVNDDNGSRVVDYAITVFADGYLSSLETMRKTGDTVDISLEQDTKGIRRLTGTVNSDTVYDFFIVMLMKDGSKFERFAKTEADGSFAFDKLNPNRQYGFTLTPYLGDTPQSTITIDQLYSTGGHIELSYQEDMKRKRNTQTKDILYGEIISQKSLTHLINVISNISKISFNWDFNGFYDDLSGYYTLLNTSPTHEFTILNVTDQSPITQRVYTSHEIVTEYDTYYFHIAPVYINGIIGKTQTIGPYPIDTRAPYNINVIVPKIASSLQIPVQLAVTGAYEMYISPYNFGENGSWEPWQSETVWMLFDVPDKQYLYIQFRDRAGNIANTVAETIYREQIVYTIRTEKLGLGAIDPADPLTGEILVNEGESQTVKITANDGYEIDRVTVDNSAVDLENDRYTFENIQSDHDLEVRFRSMQHTIEITSSAGGRITPCIFENQCNGTEPFSGQISVNSGSSIRFYIAPLFGYEIASILVDGEIKPVTQTVHEFIQISSDHSINAVFRKTKTAPVISDIQDIILDENSDHDFMIQAVDAETMSTDLMVEFHSDNESLIPTENIALKSIQNNVRTYSLIPAVNQFGVAVITVKVTDTDQMTAIKIFNVVVNNVYYPPNIGSIDDQSAIQNGISGPHDLTISSQDTDILTIIAETSNSTLMPVDRISFTYKNQTGTSPFVLPVSAEQEFQIQISLEPVKGKSGSAFVTITVENQHDQSTSQYFQLEVVKEEHAPILSLIANQVVDENMSTGKIPFTISDADGGQVTITGQSSNTSLVNNNKILFIMVPRFWLHSYRLV</sequence>
<dbReference type="PANTHER" id="PTHR23303:SF15">
    <property type="entry name" value="COLOSSIN-A"/>
    <property type="match status" value="1"/>
</dbReference>
<name>A0A1V1PAU7_9BACT</name>
<dbReference type="InterPro" id="IPR051417">
    <property type="entry name" value="SDr/BOS_complex"/>
</dbReference>
<comment type="caution">
    <text evidence="2">The sequence shown here is derived from an EMBL/GenBank/DDBJ whole genome shotgun (WGS) entry which is preliminary data.</text>
</comment>